<organism evidence="1 2">
    <name type="scientific">Salmonella bongori (strain ATCC 43975 / DSM 13772 / NCTC 12419)</name>
    <dbReference type="NCBI Taxonomy" id="218493"/>
    <lineage>
        <taxon>Bacteria</taxon>
        <taxon>Pseudomonadati</taxon>
        <taxon>Pseudomonadota</taxon>
        <taxon>Gammaproteobacteria</taxon>
        <taxon>Enterobacterales</taxon>
        <taxon>Enterobacteriaceae</taxon>
        <taxon>Salmonella</taxon>
    </lineage>
</organism>
<dbReference type="AlphaFoldDB" id="A0A0K0H920"/>
<accession>A0A0K0H920</accession>
<sequence>MVFFSTSLKIVLKHIIFSDIQMFRSGILCVLCLSTVICLKNTNLPAILLHKPLSNNHDETQPAFVAPEVGYLRLWRLRIGLPLKPVGPREAGFTFACSRASVSDQIFYACTHRRNFRIP</sequence>
<dbReference type="KEGG" id="sbg:SBG_0790"/>
<proteinExistence type="predicted"/>
<evidence type="ECO:0000313" key="2">
    <source>
        <dbReference type="Proteomes" id="UP000000289"/>
    </source>
</evidence>
<protein>
    <submittedName>
        <fullName evidence="1">Uncharacterized protein</fullName>
    </submittedName>
</protein>
<evidence type="ECO:0000313" key="1">
    <source>
        <dbReference type="EMBL" id="CCC29885.1"/>
    </source>
</evidence>
<gene>
    <name evidence="1" type="ordered locus">SBG_0790</name>
</gene>
<name>A0A0K0H920_SALBC</name>
<dbReference type="EMBL" id="FR877557">
    <property type="protein sequence ID" value="CCC29885.1"/>
    <property type="molecule type" value="Genomic_DNA"/>
</dbReference>
<dbReference type="Proteomes" id="UP000000289">
    <property type="component" value="Chromosome"/>
</dbReference>
<reference evidence="1 2" key="1">
    <citation type="journal article" date="2011" name="PLoS Pathog.">
        <title>Salmonella bongori provides insights into the evolution of the Salmonellae.</title>
        <authorList>
            <person name="Fookes M."/>
            <person name="Schroeder G.N."/>
            <person name="Langridge G.C."/>
            <person name="Blondel C.J."/>
            <person name="Mammina C."/>
            <person name="Connor T.R."/>
            <person name="Seth-Smith H."/>
            <person name="Vernikos G.S."/>
            <person name="Robinson K.S."/>
            <person name="Sanders M."/>
            <person name="Petty N.K."/>
            <person name="Kingsley R.A."/>
            <person name="Baumler A.J."/>
            <person name="Nuccio S.P."/>
            <person name="Contreras I."/>
            <person name="Santiviago C.A."/>
            <person name="Maskell D."/>
            <person name="Barrow P."/>
            <person name="Humphrey T."/>
            <person name="Nastasi A."/>
            <person name="Roberts M."/>
            <person name="Frankel G."/>
            <person name="Parkhill J."/>
            <person name="Dougan G."/>
            <person name="Thomson N.R."/>
        </authorList>
    </citation>
    <scope>NUCLEOTIDE SEQUENCE [LARGE SCALE GENOMIC DNA]</scope>
    <source>
        <strain evidence="2">ATCC 43975 / DSM 13772 / NCTC 12419</strain>
    </source>
</reference>